<sequence length="113" mass="12845">MNLEELIEKKNFKLVKDKDKERIVMDDYCFYVIGNSIILPIPLPTGNESLDDLVGMGVKYSRASRIAQGLGSPLQYRINGDVVEVIKDFSNMDELVEKLSKALEGIESLRYFI</sequence>
<reference evidence="1 2" key="1">
    <citation type="submission" date="2014-03" db="EMBL/GenBank/DDBJ databases">
        <title>Draft genome sequence of the novel thermoacidophilic archaea Acidianus copahuensis ALE1 strain, isolated from Copahue volcanic area in Neuquen Argentina.</title>
        <authorList>
            <person name="Urbieta M.S."/>
            <person name="Rascovan N."/>
            <person name="Castro C."/>
            <person name="Revale S."/>
            <person name="Giaveno M.A."/>
            <person name="Vazquez M.P."/>
            <person name="Donati E.R."/>
        </authorList>
    </citation>
    <scope>NUCLEOTIDE SEQUENCE [LARGE SCALE GENOMIC DNA]</scope>
    <source>
        <strain evidence="1 2">ALE1</strain>
    </source>
</reference>
<dbReference type="RefSeq" id="WP_048099546.1">
    <property type="nucleotide sequence ID" value="NZ_JFZT01000039.1"/>
</dbReference>
<dbReference type="STRING" id="1160895.CM19_06630"/>
<keyword evidence="2" id="KW-1185">Reference proteome</keyword>
<dbReference type="AlphaFoldDB" id="A0A031LMZ9"/>
<name>A0A031LMZ9_9CREN</name>
<evidence type="ECO:0000313" key="1">
    <source>
        <dbReference type="EMBL" id="EZQ07028.1"/>
    </source>
</evidence>
<dbReference type="Proteomes" id="UP000024332">
    <property type="component" value="Unassembled WGS sequence"/>
</dbReference>
<protein>
    <submittedName>
        <fullName evidence="1">Uncharacterized protein</fullName>
    </submittedName>
</protein>
<proteinExistence type="predicted"/>
<evidence type="ECO:0000313" key="2">
    <source>
        <dbReference type="Proteomes" id="UP000024332"/>
    </source>
</evidence>
<organism evidence="1 2">
    <name type="scientific">Candidatus Acidianus copahuensis</name>
    <dbReference type="NCBI Taxonomy" id="1160895"/>
    <lineage>
        <taxon>Archaea</taxon>
        <taxon>Thermoproteota</taxon>
        <taxon>Thermoprotei</taxon>
        <taxon>Sulfolobales</taxon>
        <taxon>Sulfolobaceae</taxon>
        <taxon>Acidianus</taxon>
    </lineage>
</organism>
<dbReference type="EMBL" id="JFZT01000039">
    <property type="protein sequence ID" value="EZQ07028.1"/>
    <property type="molecule type" value="Genomic_DNA"/>
</dbReference>
<accession>A0A031LMZ9</accession>
<comment type="caution">
    <text evidence="1">The sequence shown here is derived from an EMBL/GenBank/DDBJ whole genome shotgun (WGS) entry which is preliminary data.</text>
</comment>
<dbReference type="OrthoDB" id="33465at2157"/>
<gene>
    <name evidence="1" type="ORF">CM19_06630</name>
</gene>